<dbReference type="PROSITE" id="PS51194">
    <property type="entry name" value="HELICASE_CTER"/>
    <property type="match status" value="1"/>
</dbReference>
<gene>
    <name evidence="7" type="ORF">CYL18_05400</name>
</gene>
<dbReference type="Pfam" id="PF00270">
    <property type="entry name" value="DEAD"/>
    <property type="match status" value="1"/>
</dbReference>
<dbReference type="Gene3D" id="3.40.50.300">
    <property type="entry name" value="P-loop containing nucleotide triphosphate hydrolases"/>
    <property type="match status" value="2"/>
</dbReference>
<dbReference type="GO" id="GO:0005524">
    <property type="term" value="F:ATP binding"/>
    <property type="evidence" value="ECO:0007669"/>
    <property type="project" value="UniProtKB-KW"/>
</dbReference>
<dbReference type="PROSITE" id="PS51192">
    <property type="entry name" value="HELICASE_ATP_BIND_1"/>
    <property type="match status" value="1"/>
</dbReference>
<accession>A0A2S7N220</accession>
<dbReference type="GO" id="GO:0016787">
    <property type="term" value="F:hydrolase activity"/>
    <property type="evidence" value="ECO:0007669"/>
    <property type="project" value="UniProtKB-KW"/>
</dbReference>
<dbReference type="GO" id="GO:0003724">
    <property type="term" value="F:RNA helicase activity"/>
    <property type="evidence" value="ECO:0007669"/>
    <property type="project" value="TreeGrafter"/>
</dbReference>
<dbReference type="PANTHER" id="PTHR47963">
    <property type="entry name" value="DEAD-BOX ATP-DEPENDENT RNA HELICASE 47, MITOCHONDRIAL"/>
    <property type="match status" value="1"/>
</dbReference>
<name>A0A2S7N220_9BACI</name>
<dbReference type="GO" id="GO:0005840">
    <property type="term" value="C:ribosome"/>
    <property type="evidence" value="ECO:0007669"/>
    <property type="project" value="TreeGrafter"/>
</dbReference>
<proteinExistence type="predicted"/>
<dbReference type="AlphaFoldDB" id="A0A2S7N220"/>
<evidence type="ECO:0000256" key="4">
    <source>
        <dbReference type="ARBA" id="ARBA00022840"/>
    </source>
</evidence>
<evidence type="ECO:0000259" key="6">
    <source>
        <dbReference type="PROSITE" id="PS51194"/>
    </source>
</evidence>
<dbReference type="PANTHER" id="PTHR47963:SF7">
    <property type="entry name" value="ATP-DEPENDENT RNA HELICASE YFML-RELATED"/>
    <property type="match status" value="1"/>
</dbReference>
<evidence type="ECO:0000256" key="2">
    <source>
        <dbReference type="ARBA" id="ARBA00022801"/>
    </source>
</evidence>
<dbReference type="GO" id="GO:0009409">
    <property type="term" value="P:response to cold"/>
    <property type="evidence" value="ECO:0007669"/>
    <property type="project" value="TreeGrafter"/>
</dbReference>
<feature type="domain" description="Helicase ATP-binding" evidence="5">
    <location>
        <begin position="35"/>
        <end position="205"/>
    </location>
</feature>
<dbReference type="SMART" id="SM00487">
    <property type="entry name" value="DEXDc"/>
    <property type="match status" value="1"/>
</dbReference>
<dbReference type="GO" id="GO:0033592">
    <property type="term" value="F:RNA strand annealing activity"/>
    <property type="evidence" value="ECO:0007669"/>
    <property type="project" value="TreeGrafter"/>
</dbReference>
<dbReference type="GO" id="GO:0005829">
    <property type="term" value="C:cytosol"/>
    <property type="evidence" value="ECO:0007669"/>
    <property type="project" value="TreeGrafter"/>
</dbReference>
<dbReference type="RefSeq" id="WP_104848466.1">
    <property type="nucleotide sequence ID" value="NZ_PKOZ01000002.1"/>
</dbReference>
<keyword evidence="3 7" id="KW-0347">Helicase</keyword>
<feature type="domain" description="Helicase C-terminal" evidence="6">
    <location>
        <begin position="231"/>
        <end position="386"/>
    </location>
</feature>
<protein>
    <submittedName>
        <fullName evidence="7">RNA helicase</fullName>
    </submittedName>
</protein>
<evidence type="ECO:0000256" key="1">
    <source>
        <dbReference type="ARBA" id="ARBA00022741"/>
    </source>
</evidence>
<dbReference type="InterPro" id="IPR050547">
    <property type="entry name" value="DEAD_box_RNA_helicases"/>
</dbReference>
<dbReference type="SMART" id="SM00490">
    <property type="entry name" value="HELICc"/>
    <property type="match status" value="1"/>
</dbReference>
<sequence length="394" mass="44111">MSAKAVFIEELNEGLKKEWEQAGFKEPTAVQSKAYGPVMEGADCIVESPTGTGKTLAYVLPVLNKIAPAEQKVQAVFVAPSRELVMQIFEVVQTWAKSSGITAASFIGGANPKRQLEKLKKHPHIVIGTPGRLEELIKQKKLKMHGVKTIVLDEGDQLLIPEHMSTVGAILHSAMRDRQVLLFSATLPKQLEEEAAQWMNEPVSIRISKEETVQSKVDHIYFVTEQRDKILLLEKLAKMQGMRALVFGRDIGNLDVMASKLSYKKVDLAVIHGDSKKMDREKAIRSFRQGKLPVLLATDVAARGLDIEGLPYVIHVDFPESIAQYVHRSGRTGRQGASGTVISIVTPREERELRKYARELKLELKKKELFKGKIVDERPVYPKKRPAVKPQKKK</sequence>
<dbReference type="OrthoDB" id="9805696at2"/>
<comment type="caution">
    <text evidence="7">The sequence shown here is derived from an EMBL/GenBank/DDBJ whole genome shotgun (WGS) entry which is preliminary data.</text>
</comment>
<keyword evidence="8" id="KW-1185">Reference proteome</keyword>
<keyword evidence="1" id="KW-0547">Nucleotide-binding</keyword>
<organism evidence="7 8">
    <name type="scientific">Pradoshia eiseniae</name>
    <dbReference type="NCBI Taxonomy" id="2064768"/>
    <lineage>
        <taxon>Bacteria</taxon>
        <taxon>Bacillati</taxon>
        <taxon>Bacillota</taxon>
        <taxon>Bacilli</taxon>
        <taxon>Bacillales</taxon>
        <taxon>Bacillaceae</taxon>
        <taxon>Pradoshia</taxon>
    </lineage>
</organism>
<dbReference type="InterPro" id="IPR044742">
    <property type="entry name" value="DEAD/DEAH_RhlB"/>
</dbReference>
<keyword evidence="2" id="KW-0378">Hydrolase</keyword>
<dbReference type="InterPro" id="IPR027417">
    <property type="entry name" value="P-loop_NTPase"/>
</dbReference>
<dbReference type="InterPro" id="IPR011545">
    <property type="entry name" value="DEAD/DEAH_box_helicase_dom"/>
</dbReference>
<evidence type="ECO:0000313" key="8">
    <source>
        <dbReference type="Proteomes" id="UP000239663"/>
    </source>
</evidence>
<dbReference type="SUPFAM" id="SSF52540">
    <property type="entry name" value="P-loop containing nucleoside triphosphate hydrolases"/>
    <property type="match status" value="1"/>
</dbReference>
<dbReference type="InterPro" id="IPR014001">
    <property type="entry name" value="Helicase_ATP-bd"/>
</dbReference>
<dbReference type="CDD" id="cd00268">
    <property type="entry name" value="DEADc"/>
    <property type="match status" value="1"/>
</dbReference>
<dbReference type="EMBL" id="PKOZ01000002">
    <property type="protein sequence ID" value="PQD96037.1"/>
    <property type="molecule type" value="Genomic_DNA"/>
</dbReference>
<evidence type="ECO:0000256" key="3">
    <source>
        <dbReference type="ARBA" id="ARBA00022806"/>
    </source>
</evidence>
<reference evidence="7 8" key="1">
    <citation type="submission" date="2017-12" db="EMBL/GenBank/DDBJ databases">
        <title>Taxonomic description and draft genome of Pradoshia cofamensis Gen. nov., sp. nov., a thermotolerant bacillale isolated from anterior gut of earthworm Eisenia fetida.</title>
        <authorList>
            <person name="Saha T."/>
            <person name="Chakraborty R."/>
        </authorList>
    </citation>
    <scope>NUCLEOTIDE SEQUENCE [LARGE SCALE GENOMIC DNA]</scope>
    <source>
        <strain evidence="7 8">EAG3</strain>
    </source>
</reference>
<dbReference type="CDD" id="cd18787">
    <property type="entry name" value="SF2_C_DEAD"/>
    <property type="match status" value="1"/>
</dbReference>
<keyword evidence="4" id="KW-0067">ATP-binding</keyword>
<evidence type="ECO:0000259" key="5">
    <source>
        <dbReference type="PROSITE" id="PS51192"/>
    </source>
</evidence>
<dbReference type="Proteomes" id="UP000239663">
    <property type="component" value="Unassembled WGS sequence"/>
</dbReference>
<dbReference type="Pfam" id="PF00271">
    <property type="entry name" value="Helicase_C"/>
    <property type="match status" value="1"/>
</dbReference>
<dbReference type="InterPro" id="IPR001650">
    <property type="entry name" value="Helicase_C-like"/>
</dbReference>
<evidence type="ECO:0000313" key="7">
    <source>
        <dbReference type="EMBL" id="PQD96037.1"/>
    </source>
</evidence>